<comment type="caution">
    <text evidence="1">The sequence shown here is derived from an EMBL/GenBank/DDBJ whole genome shotgun (WGS) entry which is preliminary data.</text>
</comment>
<dbReference type="EMBL" id="BKAD01000043">
    <property type="protein sequence ID" value="GEP32004.1"/>
    <property type="molecule type" value="Genomic_DNA"/>
</dbReference>
<protein>
    <submittedName>
        <fullName evidence="1">Uncharacterized protein</fullName>
    </submittedName>
</protein>
<sequence length="65" mass="7308">MQAFLFQSAIEACEILLYWLFGFVPGTVSQCDGHEGQPIKLIVAVRTSLKAVDQRDGDYMLARMQ</sequence>
<accession>A0A512LBY4</accession>
<dbReference type="AlphaFoldDB" id="A0A512LBY4"/>
<proteinExistence type="predicted"/>
<organism evidence="1 2">
    <name type="scientific">Sulfuriferula plumbiphila</name>
    <dbReference type="NCBI Taxonomy" id="171865"/>
    <lineage>
        <taxon>Bacteria</taxon>
        <taxon>Pseudomonadati</taxon>
        <taxon>Pseudomonadota</taxon>
        <taxon>Betaproteobacteria</taxon>
        <taxon>Nitrosomonadales</taxon>
        <taxon>Sulfuricellaceae</taxon>
        <taxon>Sulfuriferula</taxon>
    </lineage>
</organism>
<reference evidence="1 2" key="1">
    <citation type="submission" date="2019-07" db="EMBL/GenBank/DDBJ databases">
        <title>Whole genome shotgun sequence of Thiobacillus plumbophilus NBRC 107929.</title>
        <authorList>
            <person name="Hosoyama A."/>
            <person name="Uohara A."/>
            <person name="Ohji S."/>
            <person name="Ichikawa N."/>
        </authorList>
    </citation>
    <scope>NUCLEOTIDE SEQUENCE [LARGE SCALE GENOMIC DNA]</scope>
    <source>
        <strain evidence="1 2">NBRC 107929</strain>
    </source>
</reference>
<dbReference type="Proteomes" id="UP000321337">
    <property type="component" value="Unassembled WGS sequence"/>
</dbReference>
<evidence type="ECO:0000313" key="2">
    <source>
        <dbReference type="Proteomes" id="UP000321337"/>
    </source>
</evidence>
<evidence type="ECO:0000313" key="1">
    <source>
        <dbReference type="EMBL" id="GEP32004.1"/>
    </source>
</evidence>
<gene>
    <name evidence="1" type="ORF">TPL01_31420</name>
</gene>
<name>A0A512LBY4_9PROT</name>
<keyword evidence="2" id="KW-1185">Reference proteome</keyword>